<evidence type="ECO:0000256" key="2">
    <source>
        <dbReference type="SAM" id="SignalP"/>
    </source>
</evidence>
<keyword evidence="2" id="KW-0732">Signal</keyword>
<keyword evidence="4" id="KW-1185">Reference proteome</keyword>
<proteinExistence type="predicted"/>
<dbReference type="Proteomes" id="UP000198287">
    <property type="component" value="Unassembled WGS sequence"/>
</dbReference>
<dbReference type="OrthoDB" id="8299140at2759"/>
<name>A0A226DCZ2_FOLCA</name>
<evidence type="ECO:0000313" key="3">
    <source>
        <dbReference type="EMBL" id="OXA42577.1"/>
    </source>
</evidence>
<protein>
    <submittedName>
        <fullName evidence="3">Uncharacterized protein</fullName>
    </submittedName>
</protein>
<sequence length="836" mass="96415">MKPSYIYIILYLWVHNASGAGLRNGVIPAFNILLDNLISCDVQILHDGSYNSVDWFNVNLPVKILNMVKFKFASPEYLQIDIFKSRASSSRKFAIFISSPHLKVEEVRVSPTLNLHHWITSATYGQFKYHELSDYDGSMVPHNVRCDDIVMTFVTTPIMRKWLGSVYFWTNVRHRISVIFISFENQVELCAWSAHLWDDDISVSYLDTNLICHKTAYRLSKREGSASIENIKNIATLSPGWCYEGQGKPDLKQWNCNAQQNPFNITQTQTRSETVMQIISCSVNETITFSKSCGSYTFRFEVESLIGPESLVTKTSGYQFLTCYRHEYITFELYITPYKPMMWLSLVISIITITVFMSLYKYYRGFGNISFAPWLFILATIFEETGHLPVKIGVDSICRLTLGSWCLVSVILTNCYNGIMISELNSPLRAFRPTLFDHLICERLGQGDMTKLPNSMSSHQESLVSMKNQNYSVLVNSPEVIFKHGYKRVEWYLYVLFVLANIKHMYTNDPYGNEHIRELKNPFASNKCFHLLSLSSRDVSGYPNFPEFLEYMYDYFWWNFRNEKQSSVFSKNSFLLVSLLDPRHVHHPTAFNYSNPKQTELQVRRSVEEELVDCGKSVLIIKSDEIESEFQFMRRHYPSKQFYKGKEILRMVNSGWTFYDGGRTKVPEYFKSLIWSGIYGRLQEEAMRRKYLHRTPTRKSEIAGLAPTVELGGTILTLFIICGAILLAASLVLVIEIRGWIFKFTKALHPCTKDLISFSPNSVASISRNVSKQVAFPVKSSFSNPVQLGLPVRTAYFGTNPKLVADEPVKVQFQTKYQNWLHCKLKLKESLFPTIP</sequence>
<feature type="transmembrane region" description="Helical" evidence="1">
    <location>
        <begin position="341"/>
        <end position="359"/>
    </location>
</feature>
<feature type="signal peptide" evidence="2">
    <location>
        <begin position="1"/>
        <end position="19"/>
    </location>
</feature>
<evidence type="ECO:0000313" key="4">
    <source>
        <dbReference type="Proteomes" id="UP000198287"/>
    </source>
</evidence>
<keyword evidence="1" id="KW-0472">Membrane</keyword>
<feature type="transmembrane region" description="Helical" evidence="1">
    <location>
        <begin position="366"/>
        <end position="382"/>
    </location>
</feature>
<reference evidence="3 4" key="1">
    <citation type="submission" date="2015-12" db="EMBL/GenBank/DDBJ databases">
        <title>The genome of Folsomia candida.</title>
        <authorList>
            <person name="Faddeeva A."/>
            <person name="Derks M.F."/>
            <person name="Anvar Y."/>
            <person name="Smit S."/>
            <person name="Van Straalen N."/>
            <person name="Roelofs D."/>
        </authorList>
    </citation>
    <scope>NUCLEOTIDE SEQUENCE [LARGE SCALE GENOMIC DNA]</scope>
    <source>
        <strain evidence="3 4">VU population</strain>
        <tissue evidence="3">Whole body</tissue>
    </source>
</reference>
<keyword evidence="1" id="KW-1133">Transmembrane helix</keyword>
<comment type="caution">
    <text evidence="3">The sequence shown here is derived from an EMBL/GenBank/DDBJ whole genome shotgun (WGS) entry which is preliminary data.</text>
</comment>
<keyword evidence="1" id="KW-0812">Transmembrane</keyword>
<dbReference type="EMBL" id="LNIX01000025">
    <property type="protein sequence ID" value="OXA42577.1"/>
    <property type="molecule type" value="Genomic_DNA"/>
</dbReference>
<accession>A0A226DCZ2</accession>
<dbReference type="AlphaFoldDB" id="A0A226DCZ2"/>
<evidence type="ECO:0000256" key="1">
    <source>
        <dbReference type="SAM" id="Phobius"/>
    </source>
</evidence>
<organism evidence="3 4">
    <name type="scientific">Folsomia candida</name>
    <name type="common">Springtail</name>
    <dbReference type="NCBI Taxonomy" id="158441"/>
    <lineage>
        <taxon>Eukaryota</taxon>
        <taxon>Metazoa</taxon>
        <taxon>Ecdysozoa</taxon>
        <taxon>Arthropoda</taxon>
        <taxon>Hexapoda</taxon>
        <taxon>Collembola</taxon>
        <taxon>Entomobryomorpha</taxon>
        <taxon>Isotomoidea</taxon>
        <taxon>Isotomidae</taxon>
        <taxon>Proisotominae</taxon>
        <taxon>Folsomia</taxon>
    </lineage>
</organism>
<gene>
    <name evidence="3" type="ORF">Fcan01_22433</name>
</gene>
<feature type="chain" id="PRO_5013347834" evidence="2">
    <location>
        <begin position="20"/>
        <end position="836"/>
    </location>
</feature>
<feature type="transmembrane region" description="Helical" evidence="1">
    <location>
        <begin position="715"/>
        <end position="735"/>
    </location>
</feature>